<feature type="non-terminal residue" evidence="1">
    <location>
        <position position="140"/>
    </location>
</feature>
<evidence type="ECO:0000313" key="1">
    <source>
        <dbReference type="EMBL" id="KKK47338.1"/>
    </source>
</evidence>
<dbReference type="EMBL" id="LAZR01069625">
    <property type="protein sequence ID" value="KKK47338.1"/>
    <property type="molecule type" value="Genomic_DNA"/>
</dbReference>
<organism evidence="1">
    <name type="scientific">marine sediment metagenome</name>
    <dbReference type="NCBI Taxonomy" id="412755"/>
    <lineage>
        <taxon>unclassified sequences</taxon>
        <taxon>metagenomes</taxon>
        <taxon>ecological metagenomes</taxon>
    </lineage>
</organism>
<proteinExistence type="predicted"/>
<gene>
    <name evidence="1" type="ORF">LCGC14_3156210</name>
</gene>
<protein>
    <submittedName>
        <fullName evidence="1">Uncharacterized protein</fullName>
    </submittedName>
</protein>
<accession>A0A0F8VSJ5</accession>
<name>A0A0F8VSJ5_9ZZZZ</name>
<comment type="caution">
    <text evidence="1">The sequence shown here is derived from an EMBL/GenBank/DDBJ whole genome shotgun (WGS) entry which is preliminary data.</text>
</comment>
<dbReference type="AlphaFoldDB" id="A0A0F8VSJ5"/>
<sequence>MRLLIAVLLFCCALYPACPQFLEQLGIGRFDVEPLREGGAWRFANAFQDPRVLIVGRVYVAQQAHYEERVDGKLGLENHRRGLRGHAREALRGLGESRFPRFMSVNVHPEGRVLLKLAGGGEPILLERAIGRGKVLLYTS</sequence>
<reference evidence="1" key="1">
    <citation type="journal article" date="2015" name="Nature">
        <title>Complex archaea that bridge the gap between prokaryotes and eukaryotes.</title>
        <authorList>
            <person name="Spang A."/>
            <person name="Saw J.H."/>
            <person name="Jorgensen S.L."/>
            <person name="Zaremba-Niedzwiedzka K."/>
            <person name="Martijn J."/>
            <person name="Lind A.E."/>
            <person name="van Eijk R."/>
            <person name="Schleper C."/>
            <person name="Guy L."/>
            <person name="Ettema T.J."/>
        </authorList>
    </citation>
    <scope>NUCLEOTIDE SEQUENCE</scope>
</reference>